<dbReference type="Proteomes" id="UP000198504">
    <property type="component" value="Unassembled WGS sequence"/>
</dbReference>
<protein>
    <submittedName>
        <fullName evidence="1">Uncharacterized protein</fullName>
    </submittedName>
</protein>
<evidence type="ECO:0000313" key="1">
    <source>
        <dbReference type="EMBL" id="SER36654.1"/>
    </source>
</evidence>
<proteinExistence type="predicted"/>
<reference evidence="2" key="1">
    <citation type="submission" date="2016-10" db="EMBL/GenBank/DDBJ databases">
        <authorList>
            <person name="Varghese N."/>
            <person name="Submissions S."/>
        </authorList>
    </citation>
    <scope>NUCLEOTIDE SEQUENCE [LARGE SCALE GENOMIC DNA]</scope>
    <source>
        <strain evidence="2">CGMCC 4.6856</strain>
    </source>
</reference>
<dbReference type="EMBL" id="FOFA01000016">
    <property type="protein sequence ID" value="SER36654.1"/>
    <property type="molecule type" value="Genomic_DNA"/>
</dbReference>
<evidence type="ECO:0000313" key="2">
    <source>
        <dbReference type="Proteomes" id="UP000198504"/>
    </source>
</evidence>
<accession>A0A1H9NKW6</accession>
<name>A0A1H9NKW6_9ACTN</name>
<sequence length="165" mass="18764">METDFDDDPSSNLHGWPLAKYRYTITSVKETLFNLFLSYKIERAVKPGYELDNVYALTAITEEPVDPGALSVSIAPEKLGYLLAKKTESLRRADLLEVTPSELSSLIKERLSANYLYNLRFEDARNQSFFNIMLELPTIDGGLVRLLTALEYMPASKELRVVTMF</sequence>
<keyword evidence="2" id="KW-1185">Reference proteome</keyword>
<gene>
    <name evidence="1" type="ORF">SAMN05421756_11615</name>
</gene>
<dbReference type="AlphaFoldDB" id="A0A1H9NKW6"/>
<organism evidence="1 2">
    <name type="scientific">Microlunatus flavus</name>
    <dbReference type="NCBI Taxonomy" id="1036181"/>
    <lineage>
        <taxon>Bacteria</taxon>
        <taxon>Bacillati</taxon>
        <taxon>Actinomycetota</taxon>
        <taxon>Actinomycetes</taxon>
        <taxon>Propionibacteriales</taxon>
        <taxon>Propionibacteriaceae</taxon>
        <taxon>Microlunatus</taxon>
    </lineage>
</organism>